<evidence type="ECO:0000256" key="1">
    <source>
        <dbReference type="ARBA" id="ARBA00022908"/>
    </source>
</evidence>
<dbReference type="RefSeq" id="WP_137395169.1">
    <property type="nucleotide sequence ID" value="NZ_CP124734.1"/>
</dbReference>
<dbReference type="InterPro" id="IPR006119">
    <property type="entry name" value="Resolv_N"/>
</dbReference>
<dbReference type="FunFam" id="3.40.50.1390:FF:000010">
    <property type="entry name" value="Recombinase resolvase family"/>
    <property type="match status" value="1"/>
</dbReference>
<dbReference type="InterPro" id="IPR050639">
    <property type="entry name" value="SSR_resolvase"/>
</dbReference>
<dbReference type="Pfam" id="PF00239">
    <property type="entry name" value="Resolvase"/>
    <property type="match status" value="1"/>
</dbReference>
<keyword evidence="3" id="KW-0233">DNA recombination</keyword>
<dbReference type="GO" id="GO:0015074">
    <property type="term" value="P:DNA integration"/>
    <property type="evidence" value="ECO:0007669"/>
    <property type="project" value="UniProtKB-KW"/>
</dbReference>
<dbReference type="EMBL" id="CP124734">
    <property type="protein sequence ID" value="WHA43218.1"/>
    <property type="molecule type" value="Genomic_DNA"/>
</dbReference>
<reference evidence="7" key="1">
    <citation type="submission" date="2023-05" db="EMBL/GenBank/DDBJ databases">
        <title>Complete genome sequence of Agrobacterium larrymoorei CFBP5477.</title>
        <authorList>
            <person name="Yen H.-C."/>
            <person name="Chou L."/>
            <person name="Lin Y.-C."/>
            <person name="Lai E.-M."/>
            <person name="Kuo C.-H."/>
        </authorList>
    </citation>
    <scope>NUCLEOTIDE SEQUENCE</scope>
    <source>
        <strain evidence="7">CFBP5477</strain>
    </source>
</reference>
<evidence type="ECO:0000256" key="4">
    <source>
        <dbReference type="PIRSR" id="PIRSR606118-50"/>
    </source>
</evidence>
<sequence>MFVRAYLRASTKEQDASRAKADLLAFAKDRGLKIASTYVENESGASLERPELFRLLSDAQPGDILLIEQVDRLSRLNAQDWDKLKDEIKSRQIRVVALDLPTSWSLMSSNADEFTLRMSEAINSMMLDMIAAIARKDYEDRRRRQIQGIAKAKSAGLYKGRPANSSRNAAILKMLEGGQSWSSIISATGCSRSTLSRLKREQIGSHKESDIALVP</sequence>
<dbReference type="CDD" id="cd03767">
    <property type="entry name" value="SR_Res_par"/>
    <property type="match status" value="1"/>
</dbReference>
<organism evidence="7 8">
    <name type="scientific">Agrobacterium larrymoorei</name>
    <dbReference type="NCBI Taxonomy" id="160699"/>
    <lineage>
        <taxon>Bacteria</taxon>
        <taxon>Pseudomonadati</taxon>
        <taxon>Pseudomonadota</taxon>
        <taxon>Alphaproteobacteria</taxon>
        <taxon>Hyphomicrobiales</taxon>
        <taxon>Rhizobiaceae</taxon>
        <taxon>Rhizobium/Agrobacterium group</taxon>
        <taxon>Agrobacterium</taxon>
    </lineage>
</organism>
<evidence type="ECO:0000256" key="3">
    <source>
        <dbReference type="ARBA" id="ARBA00023172"/>
    </source>
</evidence>
<dbReference type="PROSITE" id="PS51736">
    <property type="entry name" value="RECOMBINASES_3"/>
    <property type="match status" value="1"/>
</dbReference>
<evidence type="ECO:0000313" key="7">
    <source>
        <dbReference type="EMBL" id="WHA43218.1"/>
    </source>
</evidence>
<dbReference type="GO" id="GO:0003677">
    <property type="term" value="F:DNA binding"/>
    <property type="evidence" value="ECO:0007669"/>
    <property type="project" value="UniProtKB-KW"/>
</dbReference>
<dbReference type="PROSITE" id="PS00398">
    <property type="entry name" value="RECOMBINASES_2"/>
    <property type="match status" value="1"/>
</dbReference>
<evidence type="ECO:0000256" key="2">
    <source>
        <dbReference type="ARBA" id="ARBA00023125"/>
    </source>
</evidence>
<dbReference type="SMART" id="SM00857">
    <property type="entry name" value="Resolvase"/>
    <property type="match status" value="1"/>
</dbReference>
<dbReference type="PANTHER" id="PTHR30461:SF25">
    <property type="entry name" value="RESOLVASE-RELATED"/>
    <property type="match status" value="1"/>
</dbReference>
<dbReference type="InterPro" id="IPR006118">
    <property type="entry name" value="Recombinase_CS"/>
</dbReference>
<proteinExistence type="predicted"/>
<dbReference type="Proteomes" id="UP000298664">
    <property type="component" value="Chromosome Linear"/>
</dbReference>
<feature type="domain" description="Resolvase/invertase-type recombinase catalytic" evidence="6">
    <location>
        <begin position="2"/>
        <end position="156"/>
    </location>
</feature>
<feature type="active site" description="O-(5'-phospho-DNA)-serine intermediate" evidence="4 5">
    <location>
        <position position="10"/>
    </location>
</feature>
<evidence type="ECO:0000256" key="5">
    <source>
        <dbReference type="PROSITE-ProRule" id="PRU10137"/>
    </source>
</evidence>
<protein>
    <submittedName>
        <fullName evidence="7">Recombinase family protein</fullName>
    </submittedName>
</protein>
<dbReference type="GO" id="GO:0000150">
    <property type="term" value="F:DNA strand exchange activity"/>
    <property type="evidence" value="ECO:0007669"/>
    <property type="project" value="InterPro"/>
</dbReference>
<name>A0AAF0HEV6_9HYPH</name>
<dbReference type="PROSITE" id="PS00397">
    <property type="entry name" value="RECOMBINASES_1"/>
    <property type="match status" value="1"/>
</dbReference>
<keyword evidence="1" id="KW-0229">DNA integration</keyword>
<dbReference type="InterPro" id="IPR036162">
    <property type="entry name" value="Resolvase-like_N_sf"/>
</dbReference>
<dbReference type="Gene3D" id="3.40.50.1390">
    <property type="entry name" value="Resolvase, N-terminal catalytic domain"/>
    <property type="match status" value="1"/>
</dbReference>
<dbReference type="AlphaFoldDB" id="A0AAF0HEV6"/>
<dbReference type="PANTHER" id="PTHR30461">
    <property type="entry name" value="DNA-INVERTASE FROM LAMBDOID PROPHAGE"/>
    <property type="match status" value="1"/>
</dbReference>
<evidence type="ECO:0000313" key="8">
    <source>
        <dbReference type="Proteomes" id="UP000298664"/>
    </source>
</evidence>
<dbReference type="SUPFAM" id="SSF53041">
    <property type="entry name" value="Resolvase-like"/>
    <property type="match status" value="1"/>
</dbReference>
<evidence type="ECO:0000259" key="6">
    <source>
        <dbReference type="PROSITE" id="PS51736"/>
    </source>
</evidence>
<keyword evidence="2" id="KW-0238">DNA-binding</keyword>
<accession>A0AAF0HEV6</accession>
<gene>
    <name evidence="7" type="ORF">CFBP5477_018390</name>
</gene>